<gene>
    <name evidence="4" type="ORF">F1189_20575</name>
</gene>
<evidence type="ECO:0000256" key="2">
    <source>
        <dbReference type="SAM" id="SignalP"/>
    </source>
</evidence>
<keyword evidence="5" id="KW-1185">Reference proteome</keyword>
<reference evidence="4 5" key="1">
    <citation type="submission" date="2019-09" db="EMBL/GenBank/DDBJ databases">
        <title>Genome sequence of Rhodovastum atsumiense, a diverse member of the Acetobacteraceae family of non-sulfur purple photosynthetic bacteria.</title>
        <authorList>
            <person name="Meyer T."/>
            <person name="Kyndt J."/>
        </authorList>
    </citation>
    <scope>NUCLEOTIDE SEQUENCE [LARGE SCALE GENOMIC DNA]</scope>
    <source>
        <strain evidence="4 5">DSM 21279</strain>
    </source>
</reference>
<evidence type="ECO:0000259" key="3">
    <source>
        <dbReference type="Pfam" id="PF10030"/>
    </source>
</evidence>
<dbReference type="OrthoDB" id="8836344at2"/>
<dbReference type="EMBL" id="VWPK01000037">
    <property type="protein sequence ID" value="KAA5610134.1"/>
    <property type="molecule type" value="Genomic_DNA"/>
</dbReference>
<dbReference type="Pfam" id="PF10030">
    <property type="entry name" value="DUF2272"/>
    <property type="match status" value="1"/>
</dbReference>
<comment type="caution">
    <text evidence="4">The sequence shown here is derived from an EMBL/GenBank/DDBJ whole genome shotgun (WGS) entry which is preliminary data.</text>
</comment>
<keyword evidence="2" id="KW-0732">Signal</keyword>
<feature type="region of interest" description="Disordered" evidence="1">
    <location>
        <begin position="83"/>
        <end position="104"/>
    </location>
</feature>
<accession>A0A5M6IPD1</accession>
<feature type="chain" id="PRO_5024329830" evidence="2">
    <location>
        <begin position="28"/>
        <end position="293"/>
    </location>
</feature>
<dbReference type="AlphaFoldDB" id="A0A5M6IPD1"/>
<feature type="signal peptide" evidence="2">
    <location>
        <begin position="1"/>
        <end position="27"/>
    </location>
</feature>
<evidence type="ECO:0000256" key="1">
    <source>
        <dbReference type="SAM" id="MobiDB-lite"/>
    </source>
</evidence>
<protein>
    <submittedName>
        <fullName evidence="4">DUF2272 domain-containing protein</fullName>
    </submittedName>
</protein>
<sequence length="293" mass="32077">MTPNPLLPRRLQPQLAAVAFSSLLLLAACGSRPAPRAALPSAQQPRVSEIAAMHVPPFAEQPFERFSRINVLSIALREWRSFGQPVRDDPPDNRPEMSQAEMPDHQPGLWQRVGEYWWLGQDADAPARAWTSKYDGDGRPIPAGREDSFAWSAAFISYVMRTAGAGAGFPYAIAHATYINAATAAANPGAAGIRLRAEPLTSYAPKPGDLVCTSRTREPVRFSDLPRSRFPGHCDFVIDRVGNEIRVIGGNVAHAVTMKHIPVTAAGLLATPDGMTLDTRYHWFVALRVLYDD</sequence>
<proteinExistence type="predicted"/>
<dbReference type="Proteomes" id="UP000325255">
    <property type="component" value="Unassembled WGS sequence"/>
</dbReference>
<feature type="domain" description="DUF2272" evidence="3">
    <location>
        <begin position="104"/>
        <end position="289"/>
    </location>
</feature>
<feature type="compositionally biased region" description="Basic and acidic residues" evidence="1">
    <location>
        <begin position="86"/>
        <end position="95"/>
    </location>
</feature>
<evidence type="ECO:0000313" key="5">
    <source>
        <dbReference type="Proteomes" id="UP000325255"/>
    </source>
</evidence>
<dbReference type="InterPro" id="IPR019262">
    <property type="entry name" value="DUF2272"/>
</dbReference>
<organism evidence="4 5">
    <name type="scientific">Rhodovastum atsumiense</name>
    <dbReference type="NCBI Taxonomy" id="504468"/>
    <lineage>
        <taxon>Bacteria</taxon>
        <taxon>Pseudomonadati</taxon>
        <taxon>Pseudomonadota</taxon>
        <taxon>Alphaproteobacteria</taxon>
        <taxon>Acetobacterales</taxon>
        <taxon>Acetobacteraceae</taxon>
        <taxon>Rhodovastum</taxon>
    </lineage>
</organism>
<evidence type="ECO:0000313" key="4">
    <source>
        <dbReference type="EMBL" id="KAA5610134.1"/>
    </source>
</evidence>
<name>A0A5M6IPD1_9PROT</name>